<dbReference type="OrthoDB" id="3308423at2"/>
<keyword evidence="2" id="KW-0858">Xylan degradation</keyword>
<evidence type="ECO:0000313" key="7">
    <source>
        <dbReference type="Proteomes" id="UP000468388"/>
    </source>
</evidence>
<evidence type="ECO:0000256" key="5">
    <source>
        <dbReference type="ARBA" id="ARBA00023295"/>
    </source>
</evidence>
<dbReference type="CDD" id="cd18828">
    <property type="entry name" value="GH43_BT3675-like"/>
    <property type="match status" value="1"/>
</dbReference>
<evidence type="ECO:0000256" key="3">
    <source>
        <dbReference type="ARBA" id="ARBA00022801"/>
    </source>
</evidence>
<dbReference type="Gene3D" id="2.115.10.20">
    <property type="entry name" value="Glycosyl hydrolase domain, family 43"/>
    <property type="match status" value="2"/>
</dbReference>
<comment type="caution">
    <text evidence="6">The sequence shown here is derived from an EMBL/GenBank/DDBJ whole genome shotgun (WGS) entry which is preliminary data.</text>
</comment>
<keyword evidence="4" id="KW-0119">Carbohydrate metabolism</keyword>
<protein>
    <submittedName>
        <fullName evidence="6">Family 43 glycosylhydrolase</fullName>
    </submittedName>
</protein>
<keyword evidence="7" id="KW-1185">Reference proteome</keyword>
<dbReference type="InterPro" id="IPR023296">
    <property type="entry name" value="Glyco_hydro_beta-prop_sf"/>
</dbReference>
<evidence type="ECO:0000256" key="2">
    <source>
        <dbReference type="ARBA" id="ARBA00022651"/>
    </source>
</evidence>
<evidence type="ECO:0000256" key="1">
    <source>
        <dbReference type="ARBA" id="ARBA00009865"/>
    </source>
</evidence>
<dbReference type="Pfam" id="PF04616">
    <property type="entry name" value="Glyco_hydro_43"/>
    <property type="match status" value="2"/>
</dbReference>
<accession>A0A6N8JBJ6</accession>
<dbReference type="Proteomes" id="UP000468388">
    <property type="component" value="Unassembled WGS sequence"/>
</dbReference>
<evidence type="ECO:0000256" key="4">
    <source>
        <dbReference type="ARBA" id="ARBA00023277"/>
    </source>
</evidence>
<dbReference type="CDD" id="cd08983">
    <property type="entry name" value="GH43_Bt3655-like"/>
    <property type="match status" value="1"/>
</dbReference>
<dbReference type="GO" id="GO:0045493">
    <property type="term" value="P:xylan catabolic process"/>
    <property type="evidence" value="ECO:0007669"/>
    <property type="project" value="UniProtKB-KW"/>
</dbReference>
<dbReference type="PANTHER" id="PTHR43772">
    <property type="entry name" value="ENDO-1,4-BETA-XYLANASE"/>
    <property type="match status" value="1"/>
</dbReference>
<dbReference type="InterPro" id="IPR006710">
    <property type="entry name" value="Glyco_hydro_43"/>
</dbReference>
<organism evidence="6 7">
    <name type="scientific">Chitinophaga oryziterrae</name>
    <dbReference type="NCBI Taxonomy" id="1031224"/>
    <lineage>
        <taxon>Bacteria</taxon>
        <taxon>Pseudomonadati</taxon>
        <taxon>Bacteroidota</taxon>
        <taxon>Chitinophagia</taxon>
        <taxon>Chitinophagales</taxon>
        <taxon>Chitinophagaceae</taxon>
        <taxon>Chitinophaga</taxon>
    </lineage>
</organism>
<dbReference type="InterPro" id="IPR052176">
    <property type="entry name" value="Glycosyl_Hydrlase_43_Enz"/>
</dbReference>
<dbReference type="PANTHER" id="PTHR43772:SF2">
    <property type="entry name" value="PUTATIVE (AFU_ORTHOLOGUE AFUA_2G04480)-RELATED"/>
    <property type="match status" value="1"/>
</dbReference>
<keyword evidence="5" id="KW-0326">Glycosidase</keyword>
<dbReference type="AlphaFoldDB" id="A0A6N8JBJ6"/>
<gene>
    <name evidence="6" type="ORF">GO495_13750</name>
</gene>
<name>A0A6N8JBJ6_9BACT</name>
<sequence length="629" mass="70910">MLAPAMAQQASKKKPVKHYSAYLFAYFTGAGKDAESIRFAISNDGYNYKALNNNMPVINSAQISTTGGVRDPHILRGTDGKTFYMVATDLHVVKDGWGPNQAMVLLKSKDLVNWNSHIVNIAERFPGLSDVSKVWAPQTIFDSQKKKYMIYWSMSFGKGPIKIYYAYANPDFTGLETTPKQLFFSPDSTTCLDADIIFKDGKYHLFMKATGKTPGIKEAVSDKLTEGYVLSDKRLEQTDEEVEGSGVFKLNNSDTWILMYDLFKKGKYQFTESKDLENFKVIDNEISMNFHPRHGTVIPITAKEAQVLTNKWPSSDERATHNPVLKGYYADPDILYAEKTGKFYIYPTSDGFDNWSGTYFKTFSSKDLTDWKDEGVILDLGKDVSWAKKNAWAPCIIERKINGKYKYFYYFTAAQKIGVAVADDPTGPFVDSGKPLIDKYPEGVTRGQQIDPDVFSDPKTGKNYLYWGNGYMAAAELNDDMVSLKPGTTKILTPAASYNEGSYVIYRNGIYYFMWSENDTRSEDYQVHYGMSDSPQGKINLPENNLVIAKDKTAGIYGTGHHAIIQIPGKDEWYIVYHRFKYPEGITMGSAAGYNREVCIDKLEFNNDGTIKQVTPTHEGVKAINKARQ</sequence>
<dbReference type="EMBL" id="WRXO01000003">
    <property type="protein sequence ID" value="MVT41649.1"/>
    <property type="molecule type" value="Genomic_DNA"/>
</dbReference>
<dbReference type="SUPFAM" id="SSF75005">
    <property type="entry name" value="Arabinanase/levansucrase/invertase"/>
    <property type="match status" value="2"/>
</dbReference>
<proteinExistence type="inferred from homology"/>
<comment type="similarity">
    <text evidence="1">Belongs to the glycosyl hydrolase 43 family.</text>
</comment>
<keyword evidence="3 6" id="KW-0378">Hydrolase</keyword>
<keyword evidence="2" id="KW-0624">Polysaccharide degradation</keyword>
<evidence type="ECO:0000313" key="6">
    <source>
        <dbReference type="EMBL" id="MVT41649.1"/>
    </source>
</evidence>
<reference evidence="6 7" key="1">
    <citation type="submission" date="2019-12" db="EMBL/GenBank/DDBJ databases">
        <title>The draft genomic sequence of strain Chitinophaga oryziterrae JCM 16595.</title>
        <authorList>
            <person name="Zhang X."/>
        </authorList>
    </citation>
    <scope>NUCLEOTIDE SEQUENCE [LARGE SCALE GENOMIC DNA]</scope>
    <source>
        <strain evidence="6 7">JCM 16595</strain>
    </source>
</reference>
<dbReference type="GO" id="GO:0004553">
    <property type="term" value="F:hydrolase activity, hydrolyzing O-glycosyl compounds"/>
    <property type="evidence" value="ECO:0007669"/>
    <property type="project" value="InterPro"/>
</dbReference>